<evidence type="ECO:0000256" key="1">
    <source>
        <dbReference type="ARBA" id="ARBA00004123"/>
    </source>
</evidence>
<dbReference type="InterPro" id="IPR011598">
    <property type="entry name" value="bHLH_dom"/>
</dbReference>
<dbReference type="InterPro" id="IPR036638">
    <property type="entry name" value="HLH_DNA-bd_sf"/>
</dbReference>
<reference evidence="7 8" key="1">
    <citation type="submission" date="2024-04" db="EMBL/GenBank/DDBJ databases">
        <title>The reference genome of an endangered Asteraceae, Deinandra increscens subsp. villosa, native to the Central Coast of California.</title>
        <authorList>
            <person name="Guilliams M."/>
            <person name="Hasenstab-Lehman K."/>
            <person name="Meyer R."/>
            <person name="Mcevoy S."/>
        </authorList>
    </citation>
    <scope>NUCLEOTIDE SEQUENCE [LARGE SCALE GENOMIC DNA]</scope>
    <source>
        <tissue evidence="7">Leaf</tissue>
    </source>
</reference>
<keyword evidence="5" id="KW-0539">Nucleus</keyword>
<keyword evidence="8" id="KW-1185">Reference proteome</keyword>
<dbReference type="SMART" id="SM00353">
    <property type="entry name" value="HLH"/>
    <property type="match status" value="1"/>
</dbReference>
<keyword evidence="3" id="KW-0238">DNA-binding</keyword>
<dbReference type="PROSITE" id="PS50888">
    <property type="entry name" value="BHLH"/>
    <property type="match status" value="1"/>
</dbReference>
<keyword evidence="2" id="KW-0805">Transcription regulation</keyword>
<evidence type="ECO:0000256" key="3">
    <source>
        <dbReference type="ARBA" id="ARBA00023125"/>
    </source>
</evidence>
<dbReference type="GO" id="GO:0005634">
    <property type="term" value="C:nucleus"/>
    <property type="evidence" value="ECO:0007669"/>
    <property type="project" value="UniProtKB-SubCell"/>
</dbReference>
<evidence type="ECO:0000256" key="2">
    <source>
        <dbReference type="ARBA" id="ARBA00023015"/>
    </source>
</evidence>
<name>A0AAP0CA31_9ASTR</name>
<evidence type="ECO:0000259" key="6">
    <source>
        <dbReference type="PROSITE" id="PS50888"/>
    </source>
</evidence>
<evidence type="ECO:0000256" key="5">
    <source>
        <dbReference type="ARBA" id="ARBA00023242"/>
    </source>
</evidence>
<protein>
    <recommendedName>
        <fullName evidence="6">BHLH domain-containing protein</fullName>
    </recommendedName>
</protein>
<feature type="domain" description="BHLH" evidence="6">
    <location>
        <begin position="69"/>
        <end position="118"/>
    </location>
</feature>
<evidence type="ECO:0000313" key="8">
    <source>
        <dbReference type="Proteomes" id="UP001408789"/>
    </source>
</evidence>
<evidence type="ECO:0000313" key="7">
    <source>
        <dbReference type="EMBL" id="KAK9052161.1"/>
    </source>
</evidence>
<evidence type="ECO:0000256" key="4">
    <source>
        <dbReference type="ARBA" id="ARBA00023163"/>
    </source>
</evidence>
<comment type="caution">
    <text evidence="7">The sequence shown here is derived from an EMBL/GenBank/DDBJ whole genome shotgun (WGS) entry which is preliminary data.</text>
</comment>
<sequence length="276" mass="30985">MEFPPKHGFTWSQEYLLKEMMTMMMREGSSTSSSSCSSSSPMVALDSERGLIMRRPADTIRQKADKALIALRNHSEAERRRRERINGHLSVLRSLIPGTTKMDKASLLAEVISNLKELRKTATKASNGLVIPMDIDQVKVEPHNLNVNIDESSSSSSSSPHNNFYITASLCCEYTHQVLSDLKEALDGLNLKTTIIRTEIATLGSRIMMNLNFLLTKDIDQMVNIKDVVTCVDEALKSVLDKFYASQDLQSEANSLLSNKRRRLSFFTPSNSSSFW</sequence>
<dbReference type="InterPro" id="IPR045847">
    <property type="entry name" value="AIG1-like"/>
</dbReference>
<gene>
    <name evidence="7" type="ORF">SSX86_028789</name>
</gene>
<keyword evidence="4" id="KW-0804">Transcription</keyword>
<dbReference type="AlphaFoldDB" id="A0AAP0CA31"/>
<dbReference type="Pfam" id="PF00010">
    <property type="entry name" value="HLH"/>
    <property type="match status" value="1"/>
</dbReference>
<comment type="subcellular location">
    <subcellularLocation>
        <location evidence="1">Nucleus</location>
    </subcellularLocation>
</comment>
<dbReference type="GO" id="GO:0046983">
    <property type="term" value="F:protein dimerization activity"/>
    <property type="evidence" value="ECO:0007669"/>
    <property type="project" value="InterPro"/>
</dbReference>
<organism evidence="7 8">
    <name type="scientific">Deinandra increscens subsp. villosa</name>
    <dbReference type="NCBI Taxonomy" id="3103831"/>
    <lineage>
        <taxon>Eukaryota</taxon>
        <taxon>Viridiplantae</taxon>
        <taxon>Streptophyta</taxon>
        <taxon>Embryophyta</taxon>
        <taxon>Tracheophyta</taxon>
        <taxon>Spermatophyta</taxon>
        <taxon>Magnoliopsida</taxon>
        <taxon>eudicotyledons</taxon>
        <taxon>Gunneridae</taxon>
        <taxon>Pentapetalae</taxon>
        <taxon>asterids</taxon>
        <taxon>campanulids</taxon>
        <taxon>Asterales</taxon>
        <taxon>Asteraceae</taxon>
        <taxon>Asteroideae</taxon>
        <taxon>Heliantheae alliance</taxon>
        <taxon>Madieae</taxon>
        <taxon>Madiinae</taxon>
        <taxon>Deinandra</taxon>
    </lineage>
</organism>
<dbReference type="SUPFAM" id="SSF47459">
    <property type="entry name" value="HLH, helix-loop-helix DNA-binding domain"/>
    <property type="match status" value="1"/>
</dbReference>
<accession>A0AAP0CA31</accession>
<dbReference type="EMBL" id="JBCNJP010000027">
    <property type="protein sequence ID" value="KAK9052161.1"/>
    <property type="molecule type" value="Genomic_DNA"/>
</dbReference>
<dbReference type="PANTHER" id="PTHR45844">
    <property type="entry name" value="TRANSCRIPTION FACTOR BHLH30"/>
    <property type="match status" value="1"/>
</dbReference>
<dbReference type="Gene3D" id="4.10.280.10">
    <property type="entry name" value="Helix-loop-helix DNA-binding domain"/>
    <property type="match status" value="1"/>
</dbReference>
<dbReference type="GO" id="GO:0003700">
    <property type="term" value="F:DNA-binding transcription factor activity"/>
    <property type="evidence" value="ECO:0007669"/>
    <property type="project" value="InterPro"/>
</dbReference>
<dbReference type="PANTHER" id="PTHR45844:SF3">
    <property type="entry name" value="BHLH DOMAIN-CONTAINING PROTEIN"/>
    <property type="match status" value="1"/>
</dbReference>
<dbReference type="Proteomes" id="UP001408789">
    <property type="component" value="Unassembled WGS sequence"/>
</dbReference>
<dbReference type="GO" id="GO:0003677">
    <property type="term" value="F:DNA binding"/>
    <property type="evidence" value="ECO:0007669"/>
    <property type="project" value="UniProtKB-KW"/>
</dbReference>
<proteinExistence type="predicted"/>